<dbReference type="Proteomes" id="UP000192335">
    <property type="component" value="Unassembled WGS sequence"/>
</dbReference>
<evidence type="ECO:0000313" key="2">
    <source>
        <dbReference type="EMBL" id="ORC06403.1"/>
    </source>
</evidence>
<evidence type="ECO:0000259" key="1">
    <source>
        <dbReference type="Pfam" id="PF09851"/>
    </source>
</evidence>
<evidence type="ECO:0000313" key="3">
    <source>
        <dbReference type="Proteomes" id="UP000192335"/>
    </source>
</evidence>
<protein>
    <recommendedName>
        <fullName evidence="1">SHOCT domain-containing protein</fullName>
    </recommendedName>
</protein>
<comment type="caution">
    <text evidence="2">The sequence shown here is derived from an EMBL/GenBank/DDBJ whole genome shotgun (WGS) entry which is preliminary data.</text>
</comment>
<proteinExistence type="predicted"/>
<sequence length="48" mass="5378">MCGWSGAPPKSSDPIDRLERLAALKDRGMLTDAEFEQQKRRVLGSWSS</sequence>
<dbReference type="Pfam" id="PF09851">
    <property type="entry name" value="SHOCT"/>
    <property type="match status" value="1"/>
</dbReference>
<name>A0A8E2IPI1_9MYCO</name>
<gene>
    <name evidence="2" type="ORF">B4U45_06915</name>
</gene>
<reference evidence="2 3" key="1">
    <citation type="submission" date="2017-02" db="EMBL/GenBank/DDBJ databases">
        <title>Mycobacterium kansasii genomes.</title>
        <authorList>
            <person name="Borowka P."/>
            <person name="Strapagiel D."/>
            <person name="Marciniak B."/>
            <person name="Lach J."/>
            <person name="Bakula Z."/>
            <person name="Van Ingen J."/>
            <person name="Safianowska A."/>
            <person name="Brzostek A."/>
            <person name="Dziadek J."/>
            <person name="Jagielski T."/>
        </authorList>
    </citation>
    <scope>NUCLEOTIDE SEQUENCE [LARGE SCALE GENOMIC DNA]</scope>
    <source>
        <strain evidence="2 3">12MK</strain>
    </source>
</reference>
<organism evidence="2 3">
    <name type="scientific">Mycobacterium persicum</name>
    <dbReference type="NCBI Taxonomy" id="1487726"/>
    <lineage>
        <taxon>Bacteria</taxon>
        <taxon>Bacillati</taxon>
        <taxon>Actinomycetota</taxon>
        <taxon>Actinomycetes</taxon>
        <taxon>Mycobacteriales</taxon>
        <taxon>Mycobacteriaceae</taxon>
        <taxon>Mycobacterium</taxon>
    </lineage>
</organism>
<dbReference type="AlphaFoldDB" id="A0A8E2IPI1"/>
<feature type="domain" description="SHOCT" evidence="1">
    <location>
        <begin position="16"/>
        <end position="43"/>
    </location>
</feature>
<dbReference type="InterPro" id="IPR018649">
    <property type="entry name" value="SHOCT"/>
</dbReference>
<dbReference type="EMBL" id="MWQA01000001">
    <property type="protein sequence ID" value="ORC06403.1"/>
    <property type="molecule type" value="Genomic_DNA"/>
</dbReference>
<accession>A0A8E2IPI1</accession>